<dbReference type="EMBL" id="JABWRJ010000001">
    <property type="protein sequence ID" value="MBC3444277.1"/>
    <property type="molecule type" value="Genomic_DNA"/>
</dbReference>
<dbReference type="AlphaFoldDB" id="A0A923JXE4"/>
<evidence type="ECO:0000313" key="1">
    <source>
        <dbReference type="EMBL" id="MBC3444277.1"/>
    </source>
</evidence>
<accession>A0A923JXE4</accession>
<reference evidence="1" key="2">
    <citation type="submission" date="2020-07" db="EMBL/GenBank/DDBJ databases">
        <authorList>
            <person name="Lood C."/>
            <person name="Girard L."/>
        </authorList>
    </citation>
    <scope>NUCLEOTIDE SEQUENCE</scope>
    <source>
        <strain evidence="1">BW13M1</strain>
    </source>
</reference>
<comment type="caution">
    <text evidence="1">The sequence shown here is derived from an EMBL/GenBank/DDBJ whole genome shotgun (WGS) entry which is preliminary data.</text>
</comment>
<gene>
    <name evidence="1" type="ORF">HU751_00730</name>
</gene>
<reference evidence="1" key="1">
    <citation type="journal article" date="2020" name="Microorganisms">
        <title>Reliable Identification of Environmental Pseudomonas Isolates Using the rpoD Gene.</title>
        <authorList>
            <consortium name="The Broad Institute Genome Sequencing Platform"/>
            <person name="Girard L."/>
            <person name="Lood C."/>
            <person name="Rokni-Zadeh H."/>
            <person name="van Noort V."/>
            <person name="Lavigne R."/>
            <person name="De Mot R."/>
        </authorList>
    </citation>
    <scope>NUCLEOTIDE SEQUENCE</scope>
    <source>
        <strain evidence="1">BW13M1</strain>
    </source>
</reference>
<organism evidence="1">
    <name type="scientific">Pseudomonas peradeniyensis</name>
    <dbReference type="NCBI Taxonomy" id="2745488"/>
    <lineage>
        <taxon>Bacteria</taxon>
        <taxon>Pseudomonadati</taxon>
        <taxon>Pseudomonadota</taxon>
        <taxon>Gammaproteobacteria</taxon>
        <taxon>Pseudomonadales</taxon>
        <taxon>Pseudomonadaceae</taxon>
        <taxon>Pseudomonas</taxon>
    </lineage>
</organism>
<evidence type="ECO:0008006" key="2">
    <source>
        <dbReference type="Google" id="ProtNLM"/>
    </source>
</evidence>
<dbReference type="PROSITE" id="PS51257">
    <property type="entry name" value="PROKAR_LIPOPROTEIN"/>
    <property type="match status" value="1"/>
</dbReference>
<dbReference type="RefSeq" id="WP_186731757.1">
    <property type="nucleotide sequence ID" value="NZ_JABWRJ020000003.1"/>
</dbReference>
<protein>
    <recommendedName>
        <fullName evidence="2">Lipoprotein</fullName>
    </recommendedName>
</protein>
<name>A0A923JXE4_9PSED</name>
<proteinExistence type="predicted"/>
<sequence>MNHKESINKLLLCLPVAVMVSVVGCTPKISTESTSDSMVVTTYRDQYLIGESCRTVADPMVQDICRSSRNQSIRSLNIENLSDKEGRLCLLTADYGEFLCIEGSNKGSSRPSRQIQSTTPLMAEGLEPYKVSSFRQSWYDKVVYLEYMPIFAVSVKIGAHSGSTPVCRFVVKEGDEVDVRDKCPQTDFSRTDLAVEVTDWGTGRKLCFEGGSSSDSSCYSAAVSTSANTSTRKFSVSELGEPGKAGVIWEGKGSVRGKLQKVKY</sequence>